<accession>A0A212RV95</accession>
<gene>
    <name evidence="1" type="ORF">SAMN07250955_11552</name>
</gene>
<evidence type="ECO:0000313" key="1">
    <source>
        <dbReference type="EMBL" id="SNB76654.1"/>
    </source>
</evidence>
<organism evidence="1 2">
    <name type="scientific">Arboricoccus pini</name>
    <dbReference type="NCBI Taxonomy" id="1963835"/>
    <lineage>
        <taxon>Bacteria</taxon>
        <taxon>Pseudomonadati</taxon>
        <taxon>Pseudomonadota</taxon>
        <taxon>Alphaproteobacteria</taxon>
        <taxon>Geminicoccales</taxon>
        <taxon>Geminicoccaceae</taxon>
        <taxon>Arboricoccus</taxon>
    </lineage>
</organism>
<dbReference type="RefSeq" id="WP_088562637.1">
    <property type="nucleotide sequence ID" value="NZ_FYEH01000015.1"/>
</dbReference>
<reference evidence="1 2" key="1">
    <citation type="submission" date="2017-06" db="EMBL/GenBank/DDBJ databases">
        <authorList>
            <person name="Kim H.J."/>
            <person name="Triplett B.A."/>
        </authorList>
    </citation>
    <scope>NUCLEOTIDE SEQUENCE [LARGE SCALE GENOMIC DNA]</scope>
    <source>
        <strain evidence="1 2">B29T1</strain>
    </source>
</reference>
<proteinExistence type="predicted"/>
<keyword evidence="2" id="KW-1185">Reference proteome</keyword>
<dbReference type="Proteomes" id="UP000197065">
    <property type="component" value="Unassembled WGS sequence"/>
</dbReference>
<protein>
    <submittedName>
        <fullName evidence="1">Uncharacterized protein</fullName>
    </submittedName>
</protein>
<dbReference type="EMBL" id="FYEH01000015">
    <property type="protein sequence ID" value="SNB76654.1"/>
    <property type="molecule type" value="Genomic_DNA"/>
</dbReference>
<evidence type="ECO:0000313" key="2">
    <source>
        <dbReference type="Proteomes" id="UP000197065"/>
    </source>
</evidence>
<dbReference type="AlphaFoldDB" id="A0A212RV95"/>
<name>A0A212RV95_9PROT</name>
<sequence>MAAATGDPSIEGGRVSQVGPCDVGMRDVRTCFDHLPGRVSGATTDAMRTPAFIGLKDDGGILAEAGMLP</sequence>